<feature type="domain" description="Xylanolytic transcriptional activator regulatory" evidence="8">
    <location>
        <begin position="128"/>
        <end position="210"/>
    </location>
</feature>
<accession>A0ABR3ZS14</accession>
<dbReference type="SMART" id="SM00906">
    <property type="entry name" value="Fungal_trans"/>
    <property type="match status" value="1"/>
</dbReference>
<evidence type="ECO:0000313" key="10">
    <source>
        <dbReference type="Proteomes" id="UP001583186"/>
    </source>
</evidence>
<keyword evidence="10" id="KW-1185">Reference proteome</keyword>
<dbReference type="InterPro" id="IPR007219">
    <property type="entry name" value="XnlR_reg_dom"/>
</dbReference>
<keyword evidence="2" id="KW-0479">Metal-binding</keyword>
<evidence type="ECO:0000313" key="9">
    <source>
        <dbReference type="EMBL" id="KAL1903475.1"/>
    </source>
</evidence>
<proteinExistence type="predicted"/>
<keyword evidence="5" id="KW-0238">DNA-binding</keyword>
<reference evidence="9 10" key="1">
    <citation type="journal article" date="2024" name="IMA Fungus">
        <title>IMA Genome - F19 : A genome assembly and annotation guide to empower mycologists, including annotated draft genome sequences of Ceratocystis pirilliformis, Diaporthe australafricana, Fusarium ophioides, Paecilomyces lecythidis, and Sporothrix stenoceras.</title>
        <authorList>
            <person name="Aylward J."/>
            <person name="Wilson A.M."/>
            <person name="Visagie C.M."/>
            <person name="Spraker J."/>
            <person name="Barnes I."/>
            <person name="Buitendag C."/>
            <person name="Ceriani C."/>
            <person name="Del Mar Angel L."/>
            <person name="du Plessis D."/>
            <person name="Fuchs T."/>
            <person name="Gasser K."/>
            <person name="Kramer D."/>
            <person name="Li W."/>
            <person name="Munsamy K."/>
            <person name="Piso A."/>
            <person name="Price J.L."/>
            <person name="Sonnekus B."/>
            <person name="Thomas C."/>
            <person name="van der Nest A."/>
            <person name="van Dijk A."/>
            <person name="van Heerden A."/>
            <person name="van Vuuren N."/>
            <person name="Yilmaz N."/>
            <person name="Duong T.A."/>
            <person name="van der Merwe N.A."/>
            <person name="Wingfield M.J."/>
            <person name="Wingfield B.D."/>
        </authorList>
    </citation>
    <scope>NUCLEOTIDE SEQUENCE [LARGE SCALE GENOMIC DNA]</scope>
    <source>
        <strain evidence="9 10">CMW 5346</strain>
    </source>
</reference>
<evidence type="ECO:0000259" key="8">
    <source>
        <dbReference type="SMART" id="SM00906"/>
    </source>
</evidence>
<comment type="caution">
    <text evidence="9">The sequence shown here is derived from an EMBL/GenBank/DDBJ whole genome shotgun (WGS) entry which is preliminary data.</text>
</comment>
<dbReference type="InterPro" id="IPR052202">
    <property type="entry name" value="Yeast_MetPath_Reg"/>
</dbReference>
<sequence>MGNSLSAIPVHVADFLFNNYVTRVAPQYPIHYTPDIMAMHTAVFHPEEQASSAHKADVYATYTLNLIMAISLSTAARSKQARANAIASGLFARAMEQLPGVLTNDLRGLQALVLLTQYTFLSPGVANFWLLTGFMSQACIDLGLHQEMSEPPEGSHDYPDLPWPLLRDMRRRVFWCAWEMEVAVCGALLRPITLLRRNVTTQFPSVLDDDAIEQAITKAAQTGSEPRLDEDSGRPAKFTSHYIWRYRAVECDIVPVLFHGEPLPQAYSNQGEGEDGGLVAWMDHQEQTILSWKAEIHDRTARNTDAAAQSLWDEMQLYADIACDYILITLFRPCPRLRDPPAKNLLKAFAAAAGVADGSWQQANLAFGSSKYVFHACYHSFSAAIAFLQALQRIKPVIAANYPWAQVEVNMQAFSRFFATVAERWPAASRCLDEYERLLAPVKRDYVDFLVQVAHEAQAAQDREMETQAQAVSDIDTSAFADVDLDEALTLSTFFNASALEPAHHSASLFGSNNSNGIHSTNGLAHTHTTVQSAFVAMDWNEEFSFGIDPGAWRVL</sequence>
<dbReference type="CDD" id="cd12148">
    <property type="entry name" value="fungal_TF_MHR"/>
    <property type="match status" value="1"/>
</dbReference>
<protein>
    <recommendedName>
        <fullName evidence="8">Xylanolytic transcriptional activator regulatory domain-containing protein</fullName>
    </recommendedName>
</protein>
<organism evidence="9 10">
    <name type="scientific">Sporothrix stenoceras</name>
    <dbReference type="NCBI Taxonomy" id="5173"/>
    <lineage>
        <taxon>Eukaryota</taxon>
        <taxon>Fungi</taxon>
        <taxon>Dikarya</taxon>
        <taxon>Ascomycota</taxon>
        <taxon>Pezizomycotina</taxon>
        <taxon>Sordariomycetes</taxon>
        <taxon>Sordariomycetidae</taxon>
        <taxon>Ophiostomatales</taxon>
        <taxon>Ophiostomataceae</taxon>
        <taxon>Sporothrix</taxon>
    </lineage>
</organism>
<name>A0ABR3ZS14_9PEZI</name>
<evidence type="ECO:0000256" key="2">
    <source>
        <dbReference type="ARBA" id="ARBA00022723"/>
    </source>
</evidence>
<evidence type="ECO:0000256" key="1">
    <source>
        <dbReference type="ARBA" id="ARBA00004123"/>
    </source>
</evidence>
<dbReference type="Pfam" id="PF04082">
    <property type="entry name" value="Fungal_trans"/>
    <property type="match status" value="1"/>
</dbReference>
<evidence type="ECO:0000256" key="4">
    <source>
        <dbReference type="ARBA" id="ARBA00023015"/>
    </source>
</evidence>
<evidence type="ECO:0000256" key="5">
    <source>
        <dbReference type="ARBA" id="ARBA00023125"/>
    </source>
</evidence>
<dbReference type="PANTHER" id="PTHR47782">
    <property type="entry name" value="ZN(II)2CYS6 TRANSCRIPTION FACTOR (EUROFUNG)-RELATED"/>
    <property type="match status" value="1"/>
</dbReference>
<keyword evidence="6" id="KW-0804">Transcription</keyword>
<keyword evidence="4" id="KW-0805">Transcription regulation</keyword>
<dbReference type="EMBL" id="JAWCUI010000001">
    <property type="protein sequence ID" value="KAL1903475.1"/>
    <property type="molecule type" value="Genomic_DNA"/>
</dbReference>
<keyword evidence="3" id="KW-0862">Zinc</keyword>
<evidence type="ECO:0000256" key="3">
    <source>
        <dbReference type="ARBA" id="ARBA00022833"/>
    </source>
</evidence>
<comment type="subcellular location">
    <subcellularLocation>
        <location evidence="1">Nucleus</location>
    </subcellularLocation>
</comment>
<evidence type="ECO:0000256" key="6">
    <source>
        <dbReference type="ARBA" id="ARBA00023163"/>
    </source>
</evidence>
<evidence type="ECO:0000256" key="7">
    <source>
        <dbReference type="ARBA" id="ARBA00023242"/>
    </source>
</evidence>
<gene>
    <name evidence="9" type="ORF">Sste5346_000102</name>
</gene>
<keyword evidence="7" id="KW-0539">Nucleus</keyword>
<dbReference type="Proteomes" id="UP001583186">
    <property type="component" value="Unassembled WGS sequence"/>
</dbReference>
<dbReference type="PANTHER" id="PTHR47782:SF1">
    <property type="entry name" value="PYRIMIDINE PATHWAY REGULATORY PROTEIN 1"/>
    <property type="match status" value="1"/>
</dbReference>